<proteinExistence type="predicted"/>
<evidence type="ECO:0000313" key="3">
    <source>
        <dbReference type="Proteomes" id="UP001234989"/>
    </source>
</evidence>
<evidence type="ECO:0000256" key="1">
    <source>
        <dbReference type="SAM" id="MobiDB-lite"/>
    </source>
</evidence>
<dbReference type="AlphaFoldDB" id="A0AAF0TR06"/>
<name>A0AAF0TR06_SOLVR</name>
<feature type="compositionally biased region" description="Gly residues" evidence="1">
    <location>
        <begin position="94"/>
        <end position="104"/>
    </location>
</feature>
<protein>
    <submittedName>
        <fullName evidence="2">Uncharacterized protein</fullName>
    </submittedName>
</protein>
<accession>A0AAF0TR06</accession>
<feature type="region of interest" description="Disordered" evidence="1">
    <location>
        <begin position="85"/>
        <end position="127"/>
    </location>
</feature>
<organism evidence="2 3">
    <name type="scientific">Solanum verrucosum</name>
    <dbReference type="NCBI Taxonomy" id="315347"/>
    <lineage>
        <taxon>Eukaryota</taxon>
        <taxon>Viridiplantae</taxon>
        <taxon>Streptophyta</taxon>
        <taxon>Embryophyta</taxon>
        <taxon>Tracheophyta</taxon>
        <taxon>Spermatophyta</taxon>
        <taxon>Magnoliopsida</taxon>
        <taxon>eudicotyledons</taxon>
        <taxon>Gunneridae</taxon>
        <taxon>Pentapetalae</taxon>
        <taxon>asterids</taxon>
        <taxon>lamiids</taxon>
        <taxon>Solanales</taxon>
        <taxon>Solanaceae</taxon>
        <taxon>Solanoideae</taxon>
        <taxon>Solaneae</taxon>
        <taxon>Solanum</taxon>
    </lineage>
</organism>
<sequence length="240" mass="26451">MDCSSNLNRALPFHIDLNETPLPSPREIERGLFLEHSESSRGKSVVTPPSQTNVRVCSSCEIGSSWRKDEQKEEWKCFKCVLSGRRRSSDDGSSGAGGRGGAGGSEVVELDMNSSPPLDMNVSPPRESEGEGLFQFVDLNEDLPVAGREVEQNHGAKNLLLSLRKLCENSLRFVAWMNAVPRREAQNAFPGMGSTELGQGRSLTYFLWYFSEGDVGSSSYGYLSHSCCCFEKNHAFNGEK</sequence>
<dbReference type="Proteomes" id="UP001234989">
    <property type="component" value="Chromosome 5"/>
</dbReference>
<reference evidence="2" key="1">
    <citation type="submission" date="2023-08" db="EMBL/GenBank/DDBJ databases">
        <title>A de novo genome assembly of Solanum verrucosum Schlechtendal, a Mexican diploid species geographically isolated from the other diploid A-genome species in potato relatives.</title>
        <authorList>
            <person name="Hosaka K."/>
        </authorList>
    </citation>
    <scope>NUCLEOTIDE SEQUENCE</scope>
    <source>
        <tissue evidence="2">Young leaves</tissue>
    </source>
</reference>
<evidence type="ECO:0000313" key="2">
    <source>
        <dbReference type="EMBL" id="WMV28704.1"/>
    </source>
</evidence>
<gene>
    <name evidence="2" type="ORF">MTR67_022089</name>
</gene>
<dbReference type="EMBL" id="CP133616">
    <property type="protein sequence ID" value="WMV28704.1"/>
    <property type="molecule type" value="Genomic_DNA"/>
</dbReference>
<keyword evidence="3" id="KW-1185">Reference proteome</keyword>